<sequence>MTIPADLHTLSGAYAAHALGEGERRAFEQHLAQCGACAVEVQEFAATLARLAEAEAVVPPTQLKAQVLAAASSIRQLPASTAQPSAGGRLPRPAAQRWPKFALAASVAVAATLGGIALQQHGQAQRTSVQADRLHAQQVDFGALLTQPDARTATAPLAAGSGMGTVVWSPSRGQAGFLAADLPALPQGTTYQLWFNDAGTMRPAGLLPSTDGSVLLTGPIRGAVGIGVTVEPSGGSQHPTGKPVLLLPFS</sequence>
<evidence type="ECO:0000256" key="3">
    <source>
        <dbReference type="ARBA" id="ARBA00022475"/>
    </source>
</evidence>
<keyword evidence="7" id="KW-0472">Membrane</keyword>
<dbReference type="EMBL" id="BAAALF010000018">
    <property type="protein sequence ID" value="GAA1226638.1"/>
    <property type="molecule type" value="Genomic_DNA"/>
</dbReference>
<keyword evidence="4" id="KW-0812">Transmembrane</keyword>
<evidence type="ECO:0000313" key="13">
    <source>
        <dbReference type="EMBL" id="GAA1226638.1"/>
    </source>
</evidence>
<comment type="caution">
    <text evidence="13">The sequence shown here is derived from an EMBL/GenBank/DDBJ whole genome shotgun (WGS) entry which is preliminary data.</text>
</comment>
<keyword evidence="3" id="KW-1003">Cell membrane</keyword>
<keyword evidence="6" id="KW-0805">Transcription regulation</keyword>
<evidence type="ECO:0000313" key="14">
    <source>
        <dbReference type="Proteomes" id="UP001500037"/>
    </source>
</evidence>
<feature type="domain" description="Putative zinc-finger" evidence="12">
    <location>
        <begin position="8"/>
        <end position="38"/>
    </location>
</feature>
<name>A0ABP4GIV1_9ACTN</name>
<evidence type="ECO:0000256" key="6">
    <source>
        <dbReference type="ARBA" id="ARBA00023015"/>
    </source>
</evidence>
<evidence type="ECO:0000259" key="11">
    <source>
        <dbReference type="Pfam" id="PF10099"/>
    </source>
</evidence>
<evidence type="ECO:0000256" key="7">
    <source>
        <dbReference type="ARBA" id="ARBA00023136"/>
    </source>
</evidence>
<dbReference type="Pfam" id="PF13490">
    <property type="entry name" value="zf-HC2"/>
    <property type="match status" value="1"/>
</dbReference>
<evidence type="ECO:0000256" key="5">
    <source>
        <dbReference type="ARBA" id="ARBA00022989"/>
    </source>
</evidence>
<dbReference type="Gene3D" id="1.10.10.1320">
    <property type="entry name" value="Anti-sigma factor, zinc-finger domain"/>
    <property type="match status" value="1"/>
</dbReference>
<dbReference type="RefSeq" id="WP_344440583.1">
    <property type="nucleotide sequence ID" value="NZ_BAAALF010000018.1"/>
</dbReference>
<dbReference type="PANTHER" id="PTHR37461:SF1">
    <property type="entry name" value="ANTI-SIGMA-K FACTOR RSKA"/>
    <property type="match status" value="1"/>
</dbReference>
<accession>A0ABP4GIV1</accession>
<dbReference type="InterPro" id="IPR051474">
    <property type="entry name" value="Anti-sigma-K/W_factor"/>
</dbReference>
<reference evidence="14" key="1">
    <citation type="journal article" date="2019" name="Int. J. Syst. Evol. Microbiol.">
        <title>The Global Catalogue of Microorganisms (GCM) 10K type strain sequencing project: providing services to taxonomists for standard genome sequencing and annotation.</title>
        <authorList>
            <consortium name="The Broad Institute Genomics Platform"/>
            <consortium name="The Broad Institute Genome Sequencing Center for Infectious Disease"/>
            <person name="Wu L."/>
            <person name="Ma J."/>
        </authorList>
    </citation>
    <scope>NUCLEOTIDE SEQUENCE [LARGE SCALE GENOMIC DNA]</scope>
    <source>
        <strain evidence="14">JCM 13004</strain>
    </source>
</reference>
<evidence type="ECO:0000259" key="12">
    <source>
        <dbReference type="Pfam" id="PF13490"/>
    </source>
</evidence>
<evidence type="ECO:0000256" key="8">
    <source>
        <dbReference type="ARBA" id="ARBA00023163"/>
    </source>
</evidence>
<evidence type="ECO:0000256" key="4">
    <source>
        <dbReference type="ARBA" id="ARBA00022692"/>
    </source>
</evidence>
<dbReference type="PANTHER" id="PTHR37461">
    <property type="entry name" value="ANTI-SIGMA-K FACTOR RSKA"/>
    <property type="match status" value="1"/>
</dbReference>
<gene>
    <name evidence="13" type="ORF">GCM10009665_16470</name>
</gene>
<organism evidence="13 14">
    <name type="scientific">Kitasatospora nipponensis</name>
    <dbReference type="NCBI Taxonomy" id="258049"/>
    <lineage>
        <taxon>Bacteria</taxon>
        <taxon>Bacillati</taxon>
        <taxon>Actinomycetota</taxon>
        <taxon>Actinomycetes</taxon>
        <taxon>Kitasatosporales</taxon>
        <taxon>Streptomycetaceae</taxon>
        <taxon>Kitasatospora</taxon>
    </lineage>
</organism>
<dbReference type="InterPro" id="IPR018764">
    <property type="entry name" value="RskA_C"/>
</dbReference>
<dbReference type="InterPro" id="IPR041916">
    <property type="entry name" value="Anti_sigma_zinc_sf"/>
</dbReference>
<proteinExistence type="predicted"/>
<feature type="domain" description="Anti-sigma K factor RskA C-terminal" evidence="11">
    <location>
        <begin position="104"/>
        <end position="242"/>
    </location>
</feature>
<evidence type="ECO:0000256" key="9">
    <source>
        <dbReference type="ARBA" id="ARBA00029829"/>
    </source>
</evidence>
<dbReference type="InterPro" id="IPR027383">
    <property type="entry name" value="Znf_put"/>
</dbReference>
<dbReference type="Pfam" id="PF10099">
    <property type="entry name" value="RskA_C"/>
    <property type="match status" value="1"/>
</dbReference>
<keyword evidence="5" id="KW-1133">Transmembrane helix</keyword>
<dbReference type="Proteomes" id="UP001500037">
    <property type="component" value="Unassembled WGS sequence"/>
</dbReference>
<comment type="subcellular location">
    <subcellularLocation>
        <location evidence="2">Cell membrane</location>
    </subcellularLocation>
    <subcellularLocation>
        <location evidence="1">Membrane</location>
        <topology evidence="1">Single-pass membrane protein</topology>
    </subcellularLocation>
</comment>
<evidence type="ECO:0000256" key="10">
    <source>
        <dbReference type="ARBA" id="ARBA00030803"/>
    </source>
</evidence>
<evidence type="ECO:0000256" key="2">
    <source>
        <dbReference type="ARBA" id="ARBA00004236"/>
    </source>
</evidence>
<keyword evidence="8" id="KW-0804">Transcription</keyword>
<evidence type="ECO:0000256" key="1">
    <source>
        <dbReference type="ARBA" id="ARBA00004167"/>
    </source>
</evidence>
<protein>
    <recommendedName>
        <fullName evidence="10">Regulator of SigK</fullName>
    </recommendedName>
    <alternativeName>
        <fullName evidence="9">Sigma-K anti-sigma factor RskA</fullName>
    </alternativeName>
</protein>
<keyword evidence="14" id="KW-1185">Reference proteome</keyword>